<dbReference type="PROSITE" id="PS00111">
    <property type="entry name" value="PGLYCERATE_KINASE"/>
    <property type="match status" value="1"/>
</dbReference>
<dbReference type="GO" id="GO:0046872">
    <property type="term" value="F:metal ion binding"/>
    <property type="evidence" value="ECO:0007669"/>
    <property type="project" value="UniProtKB-KW"/>
</dbReference>
<dbReference type="InterPro" id="IPR015911">
    <property type="entry name" value="Phosphoglycerate_kinase_CS"/>
</dbReference>
<sequence>MSLSSKLSITEVDLKDKRVLIRVDFNVPIQDGQITNPARIVAALPTINYALDHGIVFRSFSLGFGD</sequence>
<evidence type="ECO:0000256" key="9">
    <source>
        <dbReference type="ARBA" id="ARBA00022741"/>
    </source>
</evidence>
<dbReference type="PANTHER" id="PTHR11406">
    <property type="entry name" value="PHOSPHOGLYCERATE KINASE"/>
    <property type="match status" value="1"/>
</dbReference>
<evidence type="ECO:0000256" key="6">
    <source>
        <dbReference type="ARBA" id="ARBA00016471"/>
    </source>
</evidence>
<accession>A0AAV5AFE6</accession>
<keyword evidence="12" id="KW-0460">Magnesium</keyword>
<dbReference type="EMBL" id="BPWL01000007">
    <property type="protein sequence ID" value="GJJ12457.1"/>
    <property type="molecule type" value="Genomic_DNA"/>
</dbReference>
<comment type="similarity">
    <text evidence="4 14">Belongs to the phosphoglycerate kinase family.</text>
</comment>
<dbReference type="EC" id="2.7.2.3" evidence="5 14"/>
<dbReference type="GO" id="GO:0004618">
    <property type="term" value="F:phosphoglycerate kinase activity"/>
    <property type="evidence" value="ECO:0007669"/>
    <property type="project" value="UniProtKB-EC"/>
</dbReference>
<evidence type="ECO:0000256" key="15">
    <source>
        <dbReference type="RuleBase" id="RU000696"/>
    </source>
</evidence>
<dbReference type="GO" id="GO:0005829">
    <property type="term" value="C:cytosol"/>
    <property type="evidence" value="ECO:0007669"/>
    <property type="project" value="TreeGrafter"/>
</dbReference>
<dbReference type="FunFam" id="3.40.50.1260:FF:000005">
    <property type="entry name" value="Phosphoglycerate kinase"/>
    <property type="match status" value="1"/>
</dbReference>
<evidence type="ECO:0000256" key="12">
    <source>
        <dbReference type="ARBA" id="ARBA00022842"/>
    </source>
</evidence>
<organism evidence="16 17">
    <name type="scientific">Clathrus columnatus</name>
    <dbReference type="NCBI Taxonomy" id="1419009"/>
    <lineage>
        <taxon>Eukaryota</taxon>
        <taxon>Fungi</taxon>
        <taxon>Dikarya</taxon>
        <taxon>Basidiomycota</taxon>
        <taxon>Agaricomycotina</taxon>
        <taxon>Agaricomycetes</taxon>
        <taxon>Phallomycetidae</taxon>
        <taxon>Phallales</taxon>
        <taxon>Clathraceae</taxon>
        <taxon>Clathrus</taxon>
    </lineage>
</organism>
<keyword evidence="10 14" id="KW-0418">Kinase</keyword>
<dbReference type="GO" id="GO:0005524">
    <property type="term" value="F:ATP binding"/>
    <property type="evidence" value="ECO:0007669"/>
    <property type="project" value="UniProtKB-KW"/>
</dbReference>
<dbReference type="Gene3D" id="3.40.50.1260">
    <property type="entry name" value="Phosphoglycerate kinase, N-terminal domain"/>
    <property type="match status" value="1"/>
</dbReference>
<protein>
    <recommendedName>
        <fullName evidence="6 14">Phosphoglycerate kinase</fullName>
        <ecNumber evidence="5 14">2.7.2.3</ecNumber>
    </recommendedName>
</protein>
<evidence type="ECO:0000256" key="7">
    <source>
        <dbReference type="ARBA" id="ARBA00022679"/>
    </source>
</evidence>
<dbReference type="InterPro" id="IPR001576">
    <property type="entry name" value="Phosphoglycerate_kinase"/>
</dbReference>
<proteinExistence type="inferred from homology"/>
<dbReference type="Proteomes" id="UP001050691">
    <property type="component" value="Unassembled WGS sequence"/>
</dbReference>
<name>A0AAV5AFE6_9AGAM</name>
<keyword evidence="11" id="KW-0067">ATP-binding</keyword>
<dbReference type="PANTHER" id="PTHR11406:SF0">
    <property type="entry name" value="PHOSPHOGLYCERATE KINASE"/>
    <property type="match status" value="1"/>
</dbReference>
<comment type="caution">
    <text evidence="16">The sequence shown here is derived from an EMBL/GenBank/DDBJ whole genome shotgun (WGS) entry which is preliminary data.</text>
</comment>
<reference evidence="16" key="1">
    <citation type="submission" date="2021-10" db="EMBL/GenBank/DDBJ databases">
        <title>De novo Genome Assembly of Clathrus columnatus (Basidiomycota, Fungi) Using Illumina and Nanopore Sequence Data.</title>
        <authorList>
            <person name="Ogiso-Tanaka E."/>
            <person name="Itagaki H."/>
            <person name="Hosoya T."/>
            <person name="Hosaka K."/>
        </authorList>
    </citation>
    <scope>NUCLEOTIDE SEQUENCE</scope>
    <source>
        <strain evidence="16">MO-923</strain>
    </source>
</reference>
<dbReference type="SUPFAM" id="SSF53748">
    <property type="entry name" value="Phosphoglycerate kinase"/>
    <property type="match status" value="1"/>
</dbReference>
<dbReference type="PRINTS" id="PR00477">
    <property type="entry name" value="PHGLYCKINASE"/>
</dbReference>
<evidence type="ECO:0000256" key="13">
    <source>
        <dbReference type="ARBA" id="ARBA00023152"/>
    </source>
</evidence>
<dbReference type="InterPro" id="IPR036043">
    <property type="entry name" value="Phosphoglycerate_kinase_sf"/>
</dbReference>
<keyword evidence="13" id="KW-0324">Glycolysis</keyword>
<gene>
    <name evidence="16" type="ORF">Clacol_006699</name>
</gene>
<keyword evidence="7 14" id="KW-0808">Transferase</keyword>
<evidence type="ECO:0000256" key="4">
    <source>
        <dbReference type="ARBA" id="ARBA00008982"/>
    </source>
</evidence>
<dbReference type="InterPro" id="IPR015824">
    <property type="entry name" value="Phosphoglycerate_kinase_N"/>
</dbReference>
<dbReference type="Pfam" id="PF00162">
    <property type="entry name" value="PGK"/>
    <property type="match status" value="1"/>
</dbReference>
<keyword evidence="17" id="KW-1185">Reference proteome</keyword>
<dbReference type="GO" id="GO:0006096">
    <property type="term" value="P:glycolytic process"/>
    <property type="evidence" value="ECO:0007669"/>
    <property type="project" value="UniProtKB-KW"/>
</dbReference>
<keyword evidence="8" id="KW-0479">Metal-binding</keyword>
<evidence type="ECO:0000256" key="10">
    <source>
        <dbReference type="ARBA" id="ARBA00022777"/>
    </source>
</evidence>
<evidence type="ECO:0000256" key="8">
    <source>
        <dbReference type="ARBA" id="ARBA00022723"/>
    </source>
</evidence>
<keyword evidence="9" id="KW-0547">Nucleotide-binding</keyword>
<evidence type="ECO:0000256" key="14">
    <source>
        <dbReference type="RuleBase" id="RU000532"/>
    </source>
</evidence>
<dbReference type="GO" id="GO:0006094">
    <property type="term" value="P:gluconeogenesis"/>
    <property type="evidence" value="ECO:0007669"/>
    <property type="project" value="TreeGrafter"/>
</dbReference>
<evidence type="ECO:0000256" key="3">
    <source>
        <dbReference type="ARBA" id="ARBA00004838"/>
    </source>
</evidence>
<evidence type="ECO:0000256" key="2">
    <source>
        <dbReference type="ARBA" id="ARBA00001946"/>
    </source>
</evidence>
<comment type="subunit">
    <text evidence="15">Monomer.</text>
</comment>
<comment type="pathway">
    <text evidence="3">Carbohydrate degradation; glycolysis; pyruvate from D-glyceraldehyde 3-phosphate: step 2/5.</text>
</comment>
<evidence type="ECO:0000256" key="11">
    <source>
        <dbReference type="ARBA" id="ARBA00022840"/>
    </source>
</evidence>
<evidence type="ECO:0000313" key="17">
    <source>
        <dbReference type="Proteomes" id="UP001050691"/>
    </source>
</evidence>
<comment type="catalytic activity">
    <reaction evidence="1 14">
        <text>(2R)-3-phosphoglycerate + ATP = (2R)-3-phospho-glyceroyl phosphate + ADP</text>
        <dbReference type="Rhea" id="RHEA:14801"/>
        <dbReference type="ChEBI" id="CHEBI:30616"/>
        <dbReference type="ChEBI" id="CHEBI:57604"/>
        <dbReference type="ChEBI" id="CHEBI:58272"/>
        <dbReference type="ChEBI" id="CHEBI:456216"/>
        <dbReference type="EC" id="2.7.2.3"/>
    </reaction>
</comment>
<dbReference type="AlphaFoldDB" id="A0AAV5AFE6"/>
<evidence type="ECO:0000256" key="1">
    <source>
        <dbReference type="ARBA" id="ARBA00000642"/>
    </source>
</evidence>
<evidence type="ECO:0000313" key="16">
    <source>
        <dbReference type="EMBL" id="GJJ12457.1"/>
    </source>
</evidence>
<comment type="cofactor">
    <cofactor evidence="2">
        <name>Mg(2+)</name>
        <dbReference type="ChEBI" id="CHEBI:18420"/>
    </cofactor>
</comment>
<dbReference type="GO" id="GO:0043531">
    <property type="term" value="F:ADP binding"/>
    <property type="evidence" value="ECO:0007669"/>
    <property type="project" value="TreeGrafter"/>
</dbReference>
<evidence type="ECO:0000256" key="5">
    <source>
        <dbReference type="ARBA" id="ARBA00013061"/>
    </source>
</evidence>